<proteinExistence type="predicted"/>
<dbReference type="EMBL" id="WJXZ01000006">
    <property type="protein sequence ID" value="MRS61760.1"/>
    <property type="molecule type" value="Genomic_DNA"/>
</dbReference>
<dbReference type="Proteomes" id="UP000441754">
    <property type="component" value="Unassembled WGS sequence"/>
</dbReference>
<protein>
    <submittedName>
        <fullName evidence="1">Uncharacterized protein</fullName>
    </submittedName>
</protein>
<accession>A0A7K0EIS9</accession>
<evidence type="ECO:0000313" key="1">
    <source>
        <dbReference type="EMBL" id="MRS61760.1"/>
    </source>
</evidence>
<sequence>MADRTSARLFGKIFGLLAKNPSEEHKAIAKEVFAETDNYDFSSYQMDADDSLMALGLARLGVDPEYPEEGETVLYGEHNEP</sequence>
<organism evidence="1 2">
    <name type="scientific">Larkinella terrae</name>
    <dbReference type="NCBI Taxonomy" id="2025311"/>
    <lineage>
        <taxon>Bacteria</taxon>
        <taxon>Pseudomonadati</taxon>
        <taxon>Bacteroidota</taxon>
        <taxon>Cytophagia</taxon>
        <taxon>Cytophagales</taxon>
        <taxon>Spirosomataceae</taxon>
        <taxon>Larkinella</taxon>
    </lineage>
</organism>
<dbReference type="OrthoDB" id="1495232at2"/>
<reference evidence="1 2" key="1">
    <citation type="journal article" date="2018" name="Antonie Van Leeuwenhoek">
        <title>Larkinella terrae sp. nov., isolated from soil on Jeju Island, South Korea.</title>
        <authorList>
            <person name="Ten L.N."/>
            <person name="Jeon J."/>
            <person name="Park S.J."/>
            <person name="Park S."/>
            <person name="Lee S.Y."/>
            <person name="Kim M.K."/>
            <person name="Jung H.Y."/>
        </authorList>
    </citation>
    <scope>NUCLEOTIDE SEQUENCE [LARGE SCALE GENOMIC DNA]</scope>
    <source>
        <strain evidence="1 2">KCTC 52001</strain>
    </source>
</reference>
<evidence type="ECO:0000313" key="2">
    <source>
        <dbReference type="Proteomes" id="UP000441754"/>
    </source>
</evidence>
<name>A0A7K0EIS9_9BACT</name>
<keyword evidence="2" id="KW-1185">Reference proteome</keyword>
<comment type="caution">
    <text evidence="1">The sequence shown here is derived from an EMBL/GenBank/DDBJ whole genome shotgun (WGS) entry which is preliminary data.</text>
</comment>
<dbReference type="RefSeq" id="WP_154175153.1">
    <property type="nucleotide sequence ID" value="NZ_WJXZ01000006.1"/>
</dbReference>
<gene>
    <name evidence="1" type="ORF">GJJ30_10720</name>
</gene>
<dbReference type="AlphaFoldDB" id="A0A7K0EIS9"/>